<name>K2PUY8_9FLAO</name>
<proteinExistence type="predicted"/>
<organism evidence="1 2">
    <name type="scientific">Galbibacter marinus</name>
    <dbReference type="NCBI Taxonomy" id="555500"/>
    <lineage>
        <taxon>Bacteria</taxon>
        <taxon>Pseudomonadati</taxon>
        <taxon>Bacteroidota</taxon>
        <taxon>Flavobacteriia</taxon>
        <taxon>Flavobacteriales</taxon>
        <taxon>Flavobacteriaceae</taxon>
        <taxon>Galbibacter</taxon>
    </lineage>
</organism>
<dbReference type="Proteomes" id="UP000007364">
    <property type="component" value="Unassembled WGS sequence"/>
</dbReference>
<evidence type="ECO:0000313" key="1">
    <source>
        <dbReference type="EMBL" id="EKF55289.1"/>
    </source>
</evidence>
<accession>K2PUY8</accession>
<protein>
    <submittedName>
        <fullName evidence="1">Transposase IS4 family protein</fullName>
    </submittedName>
</protein>
<sequence>MLKIRQIKYSKGSTSVQVYKIENRKRVILRHIGTARTEDDLKNLITHANDFIEKTSKQLLLFKEDEASNNILNIKQTEFLGVYYMFFYG</sequence>
<comment type="caution">
    <text evidence="1">The sequence shown here is derived from an EMBL/GenBank/DDBJ whole genome shotgun (WGS) entry which is preliminary data.</text>
</comment>
<reference evidence="1 2" key="1">
    <citation type="journal article" date="2012" name="J. Bacteriol.">
        <title>Genome Sequence of Galbibacter marinum Type Strain ck-I2-15.</title>
        <authorList>
            <person name="Lai Q."/>
            <person name="Li C."/>
            <person name="Shao Z."/>
        </authorList>
    </citation>
    <scope>NUCLEOTIDE SEQUENCE [LARGE SCALE GENOMIC DNA]</scope>
    <source>
        <strain evidence="2">ck-I2-15</strain>
    </source>
</reference>
<gene>
    <name evidence="1" type="ORF">I215_08606</name>
</gene>
<dbReference type="EMBL" id="AMSG01000009">
    <property type="protein sequence ID" value="EKF55289.1"/>
    <property type="molecule type" value="Genomic_DNA"/>
</dbReference>
<dbReference type="OrthoDB" id="3722616at2"/>
<dbReference type="AlphaFoldDB" id="K2PUY8"/>
<dbReference type="RefSeq" id="WP_008991573.1">
    <property type="nucleotide sequence ID" value="NZ_AMSG01000009.1"/>
</dbReference>
<keyword evidence="2" id="KW-1185">Reference proteome</keyword>
<evidence type="ECO:0000313" key="2">
    <source>
        <dbReference type="Proteomes" id="UP000007364"/>
    </source>
</evidence>